<name>A0ABW7RHM0_9ACTN</name>
<evidence type="ECO:0000256" key="1">
    <source>
        <dbReference type="ARBA" id="ARBA00022603"/>
    </source>
</evidence>
<evidence type="ECO:0000256" key="3">
    <source>
        <dbReference type="ARBA" id="ARBA00022691"/>
    </source>
</evidence>
<feature type="compositionally biased region" description="Low complexity" evidence="4">
    <location>
        <begin position="20"/>
        <end position="31"/>
    </location>
</feature>
<evidence type="ECO:0000313" key="6">
    <source>
        <dbReference type="EMBL" id="MFH8586948.1"/>
    </source>
</evidence>
<organism evidence="6 7">
    <name type="scientific">Streptomyces celluloflavus</name>
    <dbReference type="NCBI Taxonomy" id="58344"/>
    <lineage>
        <taxon>Bacteria</taxon>
        <taxon>Bacillati</taxon>
        <taxon>Actinomycetota</taxon>
        <taxon>Actinomycetes</taxon>
        <taxon>Kitasatosporales</taxon>
        <taxon>Streptomycetaceae</taxon>
        <taxon>Streptomyces</taxon>
    </lineage>
</organism>
<protein>
    <submittedName>
        <fullName evidence="6">Methyltransferase</fullName>
    </submittedName>
</protein>
<sequence length="168" mass="17906">MSAAAGARSRWSCAGATQDSGSPSSTCRSSATSRRTRIAAASLADRTPFVAGDFFADRLPEGHDTVLLSNILHGWSEADARRILALCTDVLPADGTLIICESFVGNDKRGPAPAALMSLNMLVETWGRNYTAAEYTSWLREVGLRTERVLPLDGAPTTAALVARKVRP</sequence>
<feature type="region of interest" description="Disordered" evidence="4">
    <location>
        <begin position="1"/>
        <end position="31"/>
    </location>
</feature>
<gene>
    <name evidence="6" type="ORF">ACH4GP_21520</name>
</gene>
<dbReference type="InterPro" id="IPR029063">
    <property type="entry name" value="SAM-dependent_MTases_sf"/>
</dbReference>
<reference evidence="6 7" key="1">
    <citation type="submission" date="2024-10" db="EMBL/GenBank/DDBJ databases">
        <title>The Natural Products Discovery Center: Release of the First 8490 Sequenced Strains for Exploring Actinobacteria Biosynthetic Diversity.</title>
        <authorList>
            <person name="Kalkreuter E."/>
            <person name="Kautsar S.A."/>
            <person name="Yang D."/>
            <person name="Bader C.D."/>
            <person name="Teijaro C.N."/>
            <person name="Fluegel L."/>
            <person name="Davis C.M."/>
            <person name="Simpson J.R."/>
            <person name="Lauterbach L."/>
            <person name="Steele A.D."/>
            <person name="Gui C."/>
            <person name="Meng S."/>
            <person name="Li G."/>
            <person name="Viehrig K."/>
            <person name="Ye F."/>
            <person name="Su P."/>
            <person name="Kiefer A.F."/>
            <person name="Nichols A."/>
            <person name="Cepeda A.J."/>
            <person name="Yan W."/>
            <person name="Fan B."/>
            <person name="Jiang Y."/>
            <person name="Adhikari A."/>
            <person name="Zheng C.-J."/>
            <person name="Schuster L."/>
            <person name="Cowan T.M."/>
            <person name="Smanski M.J."/>
            <person name="Chevrette M.G."/>
            <person name="De Carvalho L.P.S."/>
            <person name="Shen B."/>
        </authorList>
    </citation>
    <scope>NUCLEOTIDE SEQUENCE [LARGE SCALE GENOMIC DNA]</scope>
    <source>
        <strain evidence="6 7">NPDC018013</strain>
    </source>
</reference>
<evidence type="ECO:0000313" key="7">
    <source>
        <dbReference type="Proteomes" id="UP001610990"/>
    </source>
</evidence>
<evidence type="ECO:0000256" key="4">
    <source>
        <dbReference type="SAM" id="MobiDB-lite"/>
    </source>
</evidence>
<keyword evidence="7" id="KW-1185">Reference proteome</keyword>
<dbReference type="GO" id="GO:0008168">
    <property type="term" value="F:methyltransferase activity"/>
    <property type="evidence" value="ECO:0007669"/>
    <property type="project" value="UniProtKB-KW"/>
</dbReference>
<comment type="caution">
    <text evidence="6">The sequence shown here is derived from an EMBL/GenBank/DDBJ whole genome shotgun (WGS) entry which is preliminary data.</text>
</comment>
<dbReference type="Gene3D" id="3.40.50.150">
    <property type="entry name" value="Vaccinia Virus protein VP39"/>
    <property type="match status" value="1"/>
</dbReference>
<proteinExistence type="predicted"/>
<feature type="domain" description="O-methyltransferase C-terminal" evidence="5">
    <location>
        <begin position="37"/>
        <end position="144"/>
    </location>
</feature>
<dbReference type="Proteomes" id="UP001610990">
    <property type="component" value="Unassembled WGS sequence"/>
</dbReference>
<dbReference type="GO" id="GO:0032259">
    <property type="term" value="P:methylation"/>
    <property type="evidence" value="ECO:0007669"/>
    <property type="project" value="UniProtKB-KW"/>
</dbReference>
<keyword evidence="1 6" id="KW-0489">Methyltransferase</keyword>
<dbReference type="RefSeq" id="WP_367437094.1">
    <property type="nucleotide sequence ID" value="NZ_CP108413.1"/>
</dbReference>
<dbReference type="Pfam" id="PF00891">
    <property type="entry name" value="Methyltransf_2"/>
    <property type="match status" value="1"/>
</dbReference>
<dbReference type="SUPFAM" id="SSF53335">
    <property type="entry name" value="S-adenosyl-L-methionine-dependent methyltransferases"/>
    <property type="match status" value="1"/>
</dbReference>
<accession>A0ABW7RHM0</accession>
<dbReference type="InterPro" id="IPR001077">
    <property type="entry name" value="COMT_C"/>
</dbReference>
<dbReference type="PANTHER" id="PTHR43712:SF2">
    <property type="entry name" value="O-METHYLTRANSFERASE CICE"/>
    <property type="match status" value="1"/>
</dbReference>
<evidence type="ECO:0000256" key="2">
    <source>
        <dbReference type="ARBA" id="ARBA00022679"/>
    </source>
</evidence>
<evidence type="ECO:0000259" key="5">
    <source>
        <dbReference type="Pfam" id="PF00891"/>
    </source>
</evidence>
<dbReference type="PROSITE" id="PS51683">
    <property type="entry name" value="SAM_OMT_II"/>
    <property type="match status" value="1"/>
</dbReference>
<dbReference type="EMBL" id="JBIRGH010000013">
    <property type="protein sequence ID" value="MFH8586948.1"/>
    <property type="molecule type" value="Genomic_DNA"/>
</dbReference>
<keyword evidence="2" id="KW-0808">Transferase</keyword>
<dbReference type="InterPro" id="IPR016461">
    <property type="entry name" value="COMT-like"/>
</dbReference>
<keyword evidence="3" id="KW-0949">S-adenosyl-L-methionine</keyword>
<dbReference type="PANTHER" id="PTHR43712">
    <property type="entry name" value="PUTATIVE (AFU_ORTHOLOGUE AFUA_4G14580)-RELATED"/>
    <property type="match status" value="1"/>
</dbReference>